<keyword evidence="3" id="KW-1185">Reference proteome</keyword>
<accession>A0ABN9CJI2</accession>
<proteinExistence type="predicted"/>
<evidence type="ECO:0000313" key="3">
    <source>
        <dbReference type="Proteomes" id="UP001162483"/>
    </source>
</evidence>
<dbReference type="Proteomes" id="UP001162483">
    <property type="component" value="Unassembled WGS sequence"/>
</dbReference>
<evidence type="ECO:0000256" key="1">
    <source>
        <dbReference type="SAM" id="MobiDB-lite"/>
    </source>
</evidence>
<evidence type="ECO:0000313" key="2">
    <source>
        <dbReference type="EMBL" id="CAI9559627.1"/>
    </source>
</evidence>
<feature type="compositionally biased region" description="Polar residues" evidence="1">
    <location>
        <begin position="1"/>
        <end position="16"/>
    </location>
</feature>
<dbReference type="EMBL" id="CATNWA010010252">
    <property type="protein sequence ID" value="CAI9559627.1"/>
    <property type="molecule type" value="Genomic_DNA"/>
</dbReference>
<protein>
    <submittedName>
        <fullName evidence="2">Uncharacterized protein</fullName>
    </submittedName>
</protein>
<feature type="region of interest" description="Disordered" evidence="1">
    <location>
        <begin position="1"/>
        <end position="20"/>
    </location>
</feature>
<organism evidence="2 3">
    <name type="scientific">Staurois parvus</name>
    <dbReference type="NCBI Taxonomy" id="386267"/>
    <lineage>
        <taxon>Eukaryota</taxon>
        <taxon>Metazoa</taxon>
        <taxon>Chordata</taxon>
        <taxon>Craniata</taxon>
        <taxon>Vertebrata</taxon>
        <taxon>Euteleostomi</taxon>
        <taxon>Amphibia</taxon>
        <taxon>Batrachia</taxon>
        <taxon>Anura</taxon>
        <taxon>Neobatrachia</taxon>
        <taxon>Ranoidea</taxon>
        <taxon>Ranidae</taxon>
        <taxon>Staurois</taxon>
    </lineage>
</organism>
<gene>
    <name evidence="2" type="ORF">SPARVUS_LOCUS5118593</name>
</gene>
<name>A0ABN9CJI2_9NEOB</name>
<comment type="caution">
    <text evidence="2">The sequence shown here is derived from an EMBL/GenBank/DDBJ whole genome shotgun (WGS) entry which is preliminary data.</text>
</comment>
<sequence>MSATYTNEGDTTPSNDTNDEAQFLPVAQMIGSNDINDGSEVHPLTPNKGALFFPTVVGTFSTPTGHMGGGIVPPLVSVGGGIVPHRWCQWGRNSAPSLVSVGGVVPHLCYQWDE</sequence>
<reference evidence="2" key="1">
    <citation type="submission" date="2023-05" db="EMBL/GenBank/DDBJ databases">
        <authorList>
            <person name="Stuckert A."/>
        </authorList>
    </citation>
    <scope>NUCLEOTIDE SEQUENCE</scope>
</reference>